<dbReference type="AlphaFoldDB" id="A0A1W6K247"/>
<accession>A0A1W6K247</accession>
<dbReference type="EMBL" id="CP020477">
    <property type="protein sequence ID" value="ARM76579.1"/>
    <property type="molecule type" value="Genomic_DNA"/>
</dbReference>
<dbReference type="PANTHER" id="PTHR23419">
    <property type="entry name" value="DIVALENT CATION TOLERANCE CUTA-RELATED"/>
    <property type="match status" value="1"/>
</dbReference>
<dbReference type="RefSeq" id="WP_148692370.1">
    <property type="nucleotide sequence ID" value="NZ_CP020477.1"/>
</dbReference>
<protein>
    <submittedName>
        <fullName evidence="2">Divalent-cation tolerance protein CutA</fullName>
    </submittedName>
</protein>
<keyword evidence="3" id="KW-1185">Reference proteome</keyword>
<dbReference type="Pfam" id="PF03091">
    <property type="entry name" value="CutA1"/>
    <property type="match status" value="1"/>
</dbReference>
<evidence type="ECO:0000256" key="1">
    <source>
        <dbReference type="ARBA" id="ARBA00010169"/>
    </source>
</evidence>
<name>A0A1W6K247_9CREN</name>
<dbReference type="GO" id="GO:0005507">
    <property type="term" value="F:copper ion binding"/>
    <property type="evidence" value="ECO:0007669"/>
    <property type="project" value="TreeGrafter"/>
</dbReference>
<comment type="similarity">
    <text evidence="1">Belongs to the CutA family.</text>
</comment>
<sequence>MAEIVVITTVSELASGKKIAKTLVEEKLAACVNIIPYVKSIYTWEGKIVEDDEAFLVIKTESSVKDKIIKRIKEIHPYELPEIITLDITGGLENYLNWIRENVKS</sequence>
<reference evidence="2 3" key="1">
    <citation type="submission" date="2017-03" db="EMBL/GenBank/DDBJ databases">
        <title>Sulfur activation and transportation mechanism of thermophilic Archaea Acidianus manzaensis YN-25.</title>
        <authorList>
            <person name="Ma Y."/>
            <person name="Yang Y."/>
            <person name="Xia J."/>
        </authorList>
    </citation>
    <scope>NUCLEOTIDE SEQUENCE [LARGE SCALE GENOMIC DNA]</scope>
    <source>
        <strain evidence="2 3">YN-25</strain>
    </source>
</reference>
<dbReference type="KEGG" id="aman:B6F84_11490"/>
<dbReference type="Gene3D" id="3.30.70.120">
    <property type="match status" value="1"/>
</dbReference>
<proteinExistence type="inferred from homology"/>
<dbReference type="Proteomes" id="UP000193404">
    <property type="component" value="Chromosome"/>
</dbReference>
<dbReference type="PANTHER" id="PTHR23419:SF8">
    <property type="entry name" value="FI09726P"/>
    <property type="match status" value="1"/>
</dbReference>
<evidence type="ECO:0000313" key="3">
    <source>
        <dbReference type="Proteomes" id="UP000193404"/>
    </source>
</evidence>
<dbReference type="STRING" id="282676.B6F84_11490"/>
<dbReference type="InterPro" id="IPR004323">
    <property type="entry name" value="Ion_tolerance_CutA"/>
</dbReference>
<evidence type="ECO:0000313" key="2">
    <source>
        <dbReference type="EMBL" id="ARM76579.1"/>
    </source>
</evidence>
<dbReference type="GO" id="GO:0010038">
    <property type="term" value="P:response to metal ion"/>
    <property type="evidence" value="ECO:0007669"/>
    <property type="project" value="InterPro"/>
</dbReference>
<organism evidence="2 3">
    <name type="scientific">Acidianus manzaensis</name>
    <dbReference type="NCBI Taxonomy" id="282676"/>
    <lineage>
        <taxon>Archaea</taxon>
        <taxon>Thermoproteota</taxon>
        <taxon>Thermoprotei</taxon>
        <taxon>Sulfolobales</taxon>
        <taxon>Sulfolobaceae</taxon>
        <taxon>Acidianus</taxon>
    </lineage>
</organism>
<dbReference type="InterPro" id="IPR011322">
    <property type="entry name" value="N-reg_PII-like_a/b"/>
</dbReference>
<dbReference type="SUPFAM" id="SSF54913">
    <property type="entry name" value="GlnB-like"/>
    <property type="match status" value="1"/>
</dbReference>
<dbReference type="GeneID" id="41591557"/>
<dbReference type="OrthoDB" id="8015at2157"/>
<gene>
    <name evidence="2" type="ORF">B6F84_11490</name>
</gene>
<dbReference type="InterPro" id="IPR015867">
    <property type="entry name" value="N-reg_PII/ATP_PRibTrfase_C"/>
</dbReference>